<organism evidence="2 3">
    <name type="scientific">Onchocerca flexuosa</name>
    <dbReference type="NCBI Taxonomy" id="387005"/>
    <lineage>
        <taxon>Eukaryota</taxon>
        <taxon>Metazoa</taxon>
        <taxon>Ecdysozoa</taxon>
        <taxon>Nematoda</taxon>
        <taxon>Chromadorea</taxon>
        <taxon>Rhabditida</taxon>
        <taxon>Spirurina</taxon>
        <taxon>Spiruromorpha</taxon>
        <taxon>Filarioidea</taxon>
        <taxon>Onchocercidae</taxon>
        <taxon>Onchocerca</taxon>
    </lineage>
</organism>
<evidence type="ECO:0000313" key="3">
    <source>
        <dbReference type="Proteomes" id="UP000242913"/>
    </source>
</evidence>
<sequence>MSLVLRVSCLLGYGRRIVKAPTSASMISAEVRLNLGGAGIYCIIQSDCKSLALVLQFVHKGFVLLSEVSIVYYGKSMALVIMMAHGCTSVLMFYFIGLGGSVLSMLIRFELSRPGGYLFFGSGQVLLFEVIMCIQLV</sequence>
<evidence type="ECO:0000313" key="2">
    <source>
        <dbReference type="EMBL" id="OZC08604.1"/>
    </source>
</evidence>
<keyword evidence="3" id="KW-1185">Reference proteome</keyword>
<evidence type="ECO:0000256" key="1">
    <source>
        <dbReference type="SAM" id="Phobius"/>
    </source>
</evidence>
<reference evidence="2 3" key="1">
    <citation type="submission" date="2015-12" db="EMBL/GenBank/DDBJ databases">
        <title>Draft genome of the nematode, Onchocerca flexuosa.</title>
        <authorList>
            <person name="Mitreva M."/>
        </authorList>
    </citation>
    <scope>NUCLEOTIDE SEQUENCE [LARGE SCALE GENOMIC DNA]</scope>
    <source>
        <strain evidence="2">Red Deer</strain>
    </source>
</reference>
<keyword evidence="1" id="KW-0812">Transmembrane</keyword>
<protein>
    <submittedName>
        <fullName evidence="2">Uncharacterized protein</fullName>
    </submittedName>
</protein>
<name>A0A238BUD8_9BILA</name>
<accession>A0A238BUD8</accession>
<feature type="transmembrane region" description="Helical" evidence="1">
    <location>
        <begin position="77"/>
        <end position="97"/>
    </location>
</feature>
<gene>
    <name evidence="2" type="ORF">X798_04407</name>
</gene>
<dbReference type="Proteomes" id="UP000242913">
    <property type="component" value="Unassembled WGS sequence"/>
</dbReference>
<proteinExistence type="predicted"/>
<dbReference type="AlphaFoldDB" id="A0A238BUD8"/>
<dbReference type="OrthoDB" id="5877320at2759"/>
<dbReference type="EMBL" id="KZ270006">
    <property type="protein sequence ID" value="OZC08604.1"/>
    <property type="molecule type" value="Genomic_DNA"/>
</dbReference>
<feature type="transmembrane region" description="Helical" evidence="1">
    <location>
        <begin position="117"/>
        <end position="136"/>
    </location>
</feature>
<keyword evidence="1" id="KW-0472">Membrane</keyword>
<keyword evidence="1" id="KW-1133">Transmembrane helix</keyword>